<proteinExistence type="predicted"/>
<feature type="compositionally biased region" description="Acidic residues" evidence="1">
    <location>
        <begin position="1007"/>
        <end position="1045"/>
    </location>
</feature>
<sequence length="1045" mass="118688">MAHSYFEQQSNFKVDYAPANIKKWRSTRTGLQVTLIDQASPVVNGYFAVATEILNDSGCPHTLEHLIFMGSKKYPYKGLLDILGNLAFSSTNAWTATDQTVYTLSTAGWDGFKMLLPVYLDHLFNPTITDEACYTEVYHVDGDGKEKGVVYSEMQGIENQSWFIQNLEAQRTLYSKSGYKSETGGLTKNLRTLDAETIRKYHADNYRPDNLCIIVTGSVNEKELLELMVEFDSELQDLPEVPNLRPFVDTPRDLPLTETITRTVSFPDKDESSGQVMLTWIGADSSDTILDQAIDILGKYLTSSSVSLFSQNFIEIDDPWTTDSSFYTESYVLSSMAINFSNVPTERLSEFPTKVLELMKTHGTKENLDLERLRDLVDQTMWKFVHRAEKSPETLSYVSIFEFEYGKTNGEDLERYCKTLDEFKELMSWDISQWVDVFQKYFVENHCAIVIAKPSKALYEETKATNAKILKERKEKLGVEGLKALEDKLKAAQKFNDREIPAEILDSFQKPDPSSIEFIKTESIVAGLNKDLTNKPSKSVDLVNADVPEDFPMYVHIENYESNFTSIQLLFSTFELDSKLLPLLRVFETITTLPIVSEDNNLVPYEEVVKQIKRDTIQCNFGSSFNGRFEEFMSLSMTVKNENYIKAIDWYIKLLFKTKFTKERVLVALRKLIQSLPELKRSGSYMLRYLANKHMYSERSSIKSSEIIDHEEYLQNLLNEIEAGDFETTEKNLEEIRNKLFDSSNMRLVIFGDINKLEKPLSSWEKFNSVLSSKANKITELPYQELALSELGRKKSEKCFILTTPGSDSSYMNLITNSPLGEYNSDDTFKIMLGAEYLQCVEGPFWRGIRGAGLAYGANCYNKTSIGELCFSIYRGADVEKCYSAARDIVKGFASGEVAIDDSLRQGAISSMVNKIAESQSNYPETATAQFYDDVLVKRGPDYNGKVMRALSKITAADLVEVFNKYFVPLFDPKTSACFISCNPSKAGDIEKFFKDLMYDVSVENISVEDDGEGSDDEGSDDEDDSEDDSEEYTSDEEEESSDEE</sequence>
<dbReference type="PANTHER" id="PTHR43016:SF16">
    <property type="entry name" value="METALLOPROTEASE, PUTATIVE (AFU_ORTHOLOGUE AFUA_4G07610)-RELATED"/>
    <property type="match status" value="1"/>
</dbReference>
<accession>A0AAV5R4D9</accession>
<name>A0AAV5R4D9_PICKL</name>
<evidence type="ECO:0000259" key="3">
    <source>
        <dbReference type="Pfam" id="PF05193"/>
    </source>
</evidence>
<dbReference type="Proteomes" id="UP001378960">
    <property type="component" value="Unassembled WGS sequence"/>
</dbReference>
<evidence type="ECO:0000313" key="5">
    <source>
        <dbReference type="Proteomes" id="UP001378960"/>
    </source>
</evidence>
<dbReference type="AlphaFoldDB" id="A0AAV5R4D9"/>
<reference evidence="4 5" key="1">
    <citation type="journal article" date="2023" name="Elife">
        <title>Identification of key yeast species and microbe-microbe interactions impacting larval growth of Drosophila in the wild.</title>
        <authorList>
            <person name="Mure A."/>
            <person name="Sugiura Y."/>
            <person name="Maeda R."/>
            <person name="Honda K."/>
            <person name="Sakurai N."/>
            <person name="Takahashi Y."/>
            <person name="Watada M."/>
            <person name="Katoh T."/>
            <person name="Gotoh A."/>
            <person name="Gotoh Y."/>
            <person name="Taniguchi I."/>
            <person name="Nakamura K."/>
            <person name="Hayashi T."/>
            <person name="Katayama T."/>
            <person name="Uemura T."/>
            <person name="Hattori Y."/>
        </authorList>
    </citation>
    <scope>NUCLEOTIDE SEQUENCE [LARGE SCALE GENOMIC DNA]</scope>
    <source>
        <strain evidence="4 5">PK-24</strain>
    </source>
</reference>
<evidence type="ECO:0000259" key="2">
    <source>
        <dbReference type="Pfam" id="PF00675"/>
    </source>
</evidence>
<dbReference type="Pfam" id="PF00675">
    <property type="entry name" value="Peptidase_M16"/>
    <property type="match status" value="1"/>
</dbReference>
<dbReference type="FunFam" id="3.30.830.10:FF:000015">
    <property type="entry name" value="Putative zinc metalloprotease"/>
    <property type="match status" value="1"/>
</dbReference>
<dbReference type="GO" id="GO:0046872">
    <property type="term" value="F:metal ion binding"/>
    <property type="evidence" value="ECO:0007669"/>
    <property type="project" value="InterPro"/>
</dbReference>
<dbReference type="InterPro" id="IPR007863">
    <property type="entry name" value="Peptidase_M16_C"/>
</dbReference>
<organism evidence="4 5">
    <name type="scientific">Pichia kluyveri</name>
    <name type="common">Yeast</name>
    <dbReference type="NCBI Taxonomy" id="36015"/>
    <lineage>
        <taxon>Eukaryota</taxon>
        <taxon>Fungi</taxon>
        <taxon>Dikarya</taxon>
        <taxon>Ascomycota</taxon>
        <taxon>Saccharomycotina</taxon>
        <taxon>Pichiomycetes</taxon>
        <taxon>Pichiales</taxon>
        <taxon>Pichiaceae</taxon>
        <taxon>Pichia</taxon>
    </lineage>
</organism>
<dbReference type="Pfam" id="PF05193">
    <property type="entry name" value="Peptidase_M16_C"/>
    <property type="match status" value="1"/>
</dbReference>
<feature type="region of interest" description="Disordered" evidence="1">
    <location>
        <begin position="1005"/>
        <end position="1045"/>
    </location>
</feature>
<feature type="domain" description="Peptidase M16 C-terminal" evidence="3">
    <location>
        <begin position="193"/>
        <end position="345"/>
    </location>
</feature>
<dbReference type="SUPFAM" id="SSF63411">
    <property type="entry name" value="LuxS/MPP-like metallohydrolase"/>
    <property type="match status" value="4"/>
</dbReference>
<dbReference type="PANTHER" id="PTHR43016">
    <property type="entry name" value="PRESEQUENCE PROTEASE"/>
    <property type="match status" value="1"/>
</dbReference>
<dbReference type="Gene3D" id="3.30.830.10">
    <property type="entry name" value="Metalloenzyme, LuxS/M16 peptidase-like"/>
    <property type="match status" value="4"/>
</dbReference>
<gene>
    <name evidence="4" type="ORF">DAPK24_024070</name>
</gene>
<feature type="domain" description="Peptidase M16 N-terminal" evidence="2">
    <location>
        <begin position="55"/>
        <end position="136"/>
    </location>
</feature>
<comment type="caution">
    <text evidence="4">The sequence shown here is derived from an EMBL/GenBank/DDBJ whole genome shotgun (WGS) entry which is preliminary data.</text>
</comment>
<dbReference type="InterPro" id="IPR011249">
    <property type="entry name" value="Metalloenz_LuxS/M16"/>
</dbReference>
<dbReference type="InterPro" id="IPR011765">
    <property type="entry name" value="Pept_M16_N"/>
</dbReference>
<dbReference type="EMBL" id="BTGB01000003">
    <property type="protein sequence ID" value="GMM45832.1"/>
    <property type="molecule type" value="Genomic_DNA"/>
</dbReference>
<dbReference type="FunFam" id="3.30.830.10:FF:000031">
    <property type="entry name" value="Putative zinc metalloprotease"/>
    <property type="match status" value="1"/>
</dbReference>
<evidence type="ECO:0000313" key="4">
    <source>
        <dbReference type="EMBL" id="GMM45832.1"/>
    </source>
</evidence>
<keyword evidence="5" id="KW-1185">Reference proteome</keyword>
<protein>
    <submittedName>
        <fullName evidence="4">Sdd3 protein</fullName>
    </submittedName>
</protein>
<evidence type="ECO:0000256" key="1">
    <source>
        <dbReference type="SAM" id="MobiDB-lite"/>
    </source>
</evidence>